<name>A0A7M4BL03_BORGP</name>
<dbReference type="AlphaFoldDB" id="A0A7M4BL03"/>
<dbReference type="EMBL" id="AY722946">
    <property type="protein sequence ID" value="AAU86169.1"/>
    <property type="molecule type" value="Genomic_DNA"/>
</dbReference>
<reference evidence="1" key="2">
    <citation type="submission" date="2004-09" db="EMBL/GenBank/DDBJ databases">
        <authorList>
            <person name="Gloeckner G."/>
            <person name="Schilhabel M."/>
            <person name="Lehmann R."/>
            <person name="Platzer M."/>
        </authorList>
    </citation>
    <scope>NUCLEOTIDE SEQUENCE</scope>
    <source>
        <strain evidence="1">PBi</strain>
    </source>
</reference>
<accession>A0A7M4BL03</accession>
<geneLocation type="plasmid" evidence="2">
    <name>32</name>
</geneLocation>
<gene>
    <name evidence="1" type="ordered locus">BGP318</name>
</gene>
<evidence type="ECO:0000313" key="1">
    <source>
        <dbReference type="EMBL" id="AAU86169.1"/>
    </source>
</evidence>
<reference evidence="1" key="1">
    <citation type="journal article" date="2004" name="Nucleic Acids Res.">
        <title>Comparative analysis of the Borrelia garinii genome.</title>
        <authorList>
            <person name="Glockner G."/>
            <person name="Lehmann R."/>
            <person name="Romualdi A."/>
            <person name="Pradella S."/>
            <person name="Schulte-Spechtel U."/>
            <person name="Schilhabel M."/>
            <person name="Wilske B."/>
            <person name="Suhnel J."/>
            <person name="Platzer M."/>
        </authorList>
    </citation>
    <scope>NUCLEOTIDE SEQUENCE [LARGE SCALE GENOMIC DNA]</scope>
    <source>
        <strain>ATCC BAA-2496 / DSM 23469 / PBi</strain>
        <strain evidence="1">PBi</strain>
        <plasmid>32</plasmid>
    </source>
</reference>
<proteinExistence type="predicted"/>
<protein>
    <submittedName>
        <fullName evidence="1">Uncharacterized protein</fullName>
    </submittedName>
</protein>
<sequence length="29" mass="3321">MEAIWAGQLGWKKNGGIKRFPGYLKSKKK</sequence>
<organism evidence="1">
    <name type="scientific">Borrelia garinii subsp. bavariensis (strain ATCC BAA-2496 / DSM 23469 / PBi)</name>
    <name type="common">Borreliella bavariensis</name>
    <dbReference type="NCBI Taxonomy" id="290434"/>
    <lineage>
        <taxon>Bacteria</taxon>
        <taxon>Pseudomonadati</taxon>
        <taxon>Spirochaetota</taxon>
        <taxon>Spirochaetia</taxon>
        <taxon>Spirochaetales</taxon>
        <taxon>Borreliaceae</taxon>
        <taxon>Borreliella</taxon>
    </lineage>
</organism>
<evidence type="ECO:0000313" key="2">
    <source>
        <dbReference type="Proteomes" id="UP000002276"/>
    </source>
</evidence>